<reference evidence="2 3" key="1">
    <citation type="submission" date="2024-01" db="EMBL/GenBank/DDBJ databases">
        <title>Culturomics analysis of mouse respiratory tract.</title>
        <authorList>
            <person name="Phillips A.M."/>
            <person name="Collette N.M."/>
            <person name="Mageeney C.M."/>
            <person name="Sinha A."/>
            <person name="Hern K.E."/>
            <person name="Arkin A.P."/>
            <person name="Williams K.P."/>
            <person name="Branda S."/>
        </authorList>
    </citation>
    <scope>NUCLEOTIDE SEQUENCE [LARGE SCALE GENOMIC DNA]</scope>
    <source>
        <strain evidence="2 3">CP20</strain>
    </source>
</reference>
<keyword evidence="1" id="KW-1133">Transmembrane helix</keyword>
<accession>A0ABZ2CTI2</accession>
<dbReference type="EMBL" id="CP144921">
    <property type="protein sequence ID" value="WWA30482.1"/>
    <property type="molecule type" value="Genomic_DNA"/>
</dbReference>
<proteinExistence type="predicted"/>
<evidence type="ECO:0000313" key="2">
    <source>
        <dbReference type="EMBL" id="WWA30482.1"/>
    </source>
</evidence>
<gene>
    <name evidence="2" type="ORF">V5G21_01465</name>
</gene>
<sequence>MNKYQLCQAVACLALLVFVFFLQDVPFSLLWFILLVALNLGLLLYKRFQGRTH</sequence>
<feature type="transmembrane region" description="Helical" evidence="1">
    <location>
        <begin position="29"/>
        <end position="45"/>
    </location>
</feature>
<keyword evidence="1" id="KW-0472">Membrane</keyword>
<protein>
    <submittedName>
        <fullName evidence="2">Uncharacterized protein</fullName>
    </submittedName>
</protein>
<feature type="transmembrane region" description="Helical" evidence="1">
    <location>
        <begin position="7"/>
        <end position="23"/>
    </location>
</feature>
<evidence type="ECO:0000256" key="1">
    <source>
        <dbReference type="SAM" id="Phobius"/>
    </source>
</evidence>
<dbReference type="Proteomes" id="UP001341136">
    <property type="component" value="Chromosome"/>
</dbReference>
<keyword evidence="1" id="KW-0812">Transmembrane</keyword>
<evidence type="ECO:0000313" key="3">
    <source>
        <dbReference type="Proteomes" id="UP001341136"/>
    </source>
</evidence>
<keyword evidence="3" id="KW-1185">Reference proteome</keyword>
<name>A0ABZ2CTI2_9BACI</name>
<dbReference type="RefSeq" id="WP_156323126.1">
    <property type="nucleotide sequence ID" value="NZ_CP144921.1"/>
</dbReference>
<organism evidence="2 3">
    <name type="scientific">Shouchella rhizosphaerae</name>
    <dbReference type="NCBI Taxonomy" id="866786"/>
    <lineage>
        <taxon>Bacteria</taxon>
        <taxon>Bacillati</taxon>
        <taxon>Bacillota</taxon>
        <taxon>Bacilli</taxon>
        <taxon>Bacillales</taxon>
        <taxon>Bacillaceae</taxon>
        <taxon>Shouchella</taxon>
    </lineage>
</organism>